<evidence type="ECO:0000313" key="3">
    <source>
        <dbReference type="Proteomes" id="UP001187471"/>
    </source>
</evidence>
<protein>
    <recommendedName>
        <fullName evidence="1">Reverse transcriptase Ty1/copia-type domain-containing protein</fullName>
    </recommendedName>
</protein>
<dbReference type="Proteomes" id="UP001187471">
    <property type="component" value="Unassembled WGS sequence"/>
</dbReference>
<dbReference type="EMBL" id="JAVXUO010001120">
    <property type="protein sequence ID" value="KAK2985793.1"/>
    <property type="molecule type" value="Genomic_DNA"/>
</dbReference>
<gene>
    <name evidence="2" type="ORF">RJ640_023864</name>
</gene>
<sequence>MFDEFKKAMTQQLEMTDIGLMSCYLGIEVKQMNDGIFTSQEGHIEEIHMKFNMKHCKPDLSSKIMKRSGFIVAGSSGNWTAAVQWTAAVVKPAAVQWTAAVVKPAAVATGKTAHEFVGFSLFIVLPPIRGFKPVLKLSSFPITTLNQIRSMSG</sequence>
<name>A0AA88RH92_9ASTE</name>
<dbReference type="Pfam" id="PF07727">
    <property type="entry name" value="RVT_2"/>
    <property type="match status" value="1"/>
</dbReference>
<keyword evidence="3" id="KW-1185">Reference proteome</keyword>
<dbReference type="AlphaFoldDB" id="A0AA88RH92"/>
<reference evidence="2" key="1">
    <citation type="submission" date="2022-12" db="EMBL/GenBank/DDBJ databases">
        <title>Draft genome assemblies for two species of Escallonia (Escalloniales).</title>
        <authorList>
            <person name="Chanderbali A."/>
            <person name="Dervinis C."/>
            <person name="Anghel I."/>
            <person name="Soltis D."/>
            <person name="Soltis P."/>
            <person name="Zapata F."/>
        </authorList>
    </citation>
    <scope>NUCLEOTIDE SEQUENCE</scope>
    <source>
        <strain evidence="2">UCBG92.1500</strain>
        <tissue evidence="2">Leaf</tissue>
    </source>
</reference>
<organism evidence="2 3">
    <name type="scientific">Escallonia rubra</name>
    <dbReference type="NCBI Taxonomy" id="112253"/>
    <lineage>
        <taxon>Eukaryota</taxon>
        <taxon>Viridiplantae</taxon>
        <taxon>Streptophyta</taxon>
        <taxon>Embryophyta</taxon>
        <taxon>Tracheophyta</taxon>
        <taxon>Spermatophyta</taxon>
        <taxon>Magnoliopsida</taxon>
        <taxon>eudicotyledons</taxon>
        <taxon>Gunneridae</taxon>
        <taxon>Pentapetalae</taxon>
        <taxon>asterids</taxon>
        <taxon>campanulids</taxon>
        <taxon>Escalloniales</taxon>
        <taxon>Escalloniaceae</taxon>
        <taxon>Escallonia</taxon>
    </lineage>
</organism>
<comment type="caution">
    <text evidence="2">The sequence shown here is derived from an EMBL/GenBank/DDBJ whole genome shotgun (WGS) entry which is preliminary data.</text>
</comment>
<evidence type="ECO:0000313" key="2">
    <source>
        <dbReference type="EMBL" id="KAK2985793.1"/>
    </source>
</evidence>
<evidence type="ECO:0000259" key="1">
    <source>
        <dbReference type="Pfam" id="PF07727"/>
    </source>
</evidence>
<dbReference type="InterPro" id="IPR013103">
    <property type="entry name" value="RVT_2"/>
</dbReference>
<proteinExistence type="predicted"/>
<feature type="domain" description="Reverse transcriptase Ty1/copia-type" evidence="1">
    <location>
        <begin position="2"/>
        <end position="58"/>
    </location>
</feature>
<accession>A0AA88RH92</accession>